<dbReference type="GO" id="GO:0008168">
    <property type="term" value="F:methyltransferase activity"/>
    <property type="evidence" value="ECO:0007669"/>
    <property type="project" value="UniProtKB-KW"/>
</dbReference>
<dbReference type="Gene3D" id="3.40.50.150">
    <property type="entry name" value="Vaccinia Virus protein VP39"/>
    <property type="match status" value="1"/>
</dbReference>
<dbReference type="Proteomes" id="UP000767291">
    <property type="component" value="Unassembled WGS sequence"/>
</dbReference>
<sequence length="189" mass="22395">MKSMLLQVNEHNTKASAEIDEIRCFLEKIKYNVGERILLVGRIGSLGKRLRMYGTSVTILEDSNYEDVCYSLVHNENCNVVKGTLEYLPFEDNYFDKLIVVDQLDEIQNFKKASSEIRRVLKNEGDLIIEDLNFKNFKVKLEYLKDRFCGFHSKFYYPHEVFNAFLNLNFEGKLEEFRTNKYIYIGKRR</sequence>
<keyword evidence="2" id="KW-0489">Methyltransferase</keyword>
<dbReference type="InterPro" id="IPR029063">
    <property type="entry name" value="SAM-dependent_MTases_sf"/>
</dbReference>
<evidence type="ECO:0000313" key="3">
    <source>
        <dbReference type="Proteomes" id="UP000767291"/>
    </source>
</evidence>
<feature type="domain" description="Methyltransferase type 11" evidence="1">
    <location>
        <begin position="54"/>
        <end position="129"/>
    </location>
</feature>
<dbReference type="Pfam" id="PF08241">
    <property type="entry name" value="Methyltransf_11"/>
    <property type="match status" value="1"/>
</dbReference>
<accession>A0ABS4EAS0</accession>
<keyword evidence="3" id="KW-1185">Reference proteome</keyword>
<dbReference type="EMBL" id="JAGGJX010000002">
    <property type="protein sequence ID" value="MBP1855006.1"/>
    <property type="molecule type" value="Genomic_DNA"/>
</dbReference>
<dbReference type="SUPFAM" id="SSF53335">
    <property type="entry name" value="S-adenosyl-L-methionine-dependent methyltransferases"/>
    <property type="match status" value="1"/>
</dbReference>
<dbReference type="GO" id="GO:0032259">
    <property type="term" value="P:methylation"/>
    <property type="evidence" value="ECO:0007669"/>
    <property type="project" value="UniProtKB-KW"/>
</dbReference>
<gene>
    <name evidence="2" type="ORF">J2Z43_001399</name>
</gene>
<keyword evidence="2" id="KW-0808">Transferase</keyword>
<evidence type="ECO:0000313" key="2">
    <source>
        <dbReference type="EMBL" id="MBP1855006.1"/>
    </source>
</evidence>
<comment type="caution">
    <text evidence="2">The sequence shown here is derived from an EMBL/GenBank/DDBJ whole genome shotgun (WGS) entry which is preliminary data.</text>
</comment>
<protein>
    <submittedName>
        <fullName evidence="2">SAM-dependent methyltransferase</fullName>
    </submittedName>
</protein>
<proteinExistence type="predicted"/>
<organism evidence="2 3">
    <name type="scientific">Metaclostridioides mangenotii</name>
    <dbReference type="NCBI Taxonomy" id="1540"/>
    <lineage>
        <taxon>Bacteria</taxon>
        <taxon>Bacillati</taxon>
        <taxon>Bacillota</taxon>
        <taxon>Clostridia</taxon>
        <taxon>Peptostreptococcales</taxon>
        <taxon>Peptostreptococcaceae</taxon>
        <taxon>Metaclostridioides</taxon>
    </lineage>
</organism>
<name>A0ABS4EAS0_9FIRM</name>
<evidence type="ECO:0000259" key="1">
    <source>
        <dbReference type="Pfam" id="PF08241"/>
    </source>
</evidence>
<dbReference type="InterPro" id="IPR013216">
    <property type="entry name" value="Methyltransf_11"/>
</dbReference>
<reference evidence="2 3" key="1">
    <citation type="submission" date="2021-03" db="EMBL/GenBank/DDBJ databases">
        <title>Genomic Encyclopedia of Type Strains, Phase IV (KMG-IV): sequencing the most valuable type-strain genomes for metagenomic binning, comparative biology and taxonomic classification.</title>
        <authorList>
            <person name="Goeker M."/>
        </authorList>
    </citation>
    <scope>NUCLEOTIDE SEQUENCE [LARGE SCALE GENOMIC DNA]</scope>
    <source>
        <strain evidence="2 3">DSM 1289</strain>
    </source>
</reference>